<evidence type="ECO:0000313" key="2">
    <source>
        <dbReference type="Proteomes" id="UP000318081"/>
    </source>
</evidence>
<gene>
    <name evidence="1" type="ORF">TBK1r_48540</name>
</gene>
<organism evidence="1 2">
    <name type="scientific">Stieleria magnilauensis</name>
    <dbReference type="NCBI Taxonomy" id="2527963"/>
    <lineage>
        <taxon>Bacteria</taxon>
        <taxon>Pseudomonadati</taxon>
        <taxon>Planctomycetota</taxon>
        <taxon>Planctomycetia</taxon>
        <taxon>Pirellulales</taxon>
        <taxon>Pirellulaceae</taxon>
        <taxon>Stieleria</taxon>
    </lineage>
</organism>
<reference evidence="1 2" key="1">
    <citation type="submission" date="2019-02" db="EMBL/GenBank/DDBJ databases">
        <title>Deep-cultivation of Planctomycetes and their phenomic and genomic characterization uncovers novel biology.</title>
        <authorList>
            <person name="Wiegand S."/>
            <person name="Jogler M."/>
            <person name="Boedeker C."/>
            <person name="Pinto D."/>
            <person name="Vollmers J."/>
            <person name="Rivas-Marin E."/>
            <person name="Kohn T."/>
            <person name="Peeters S.H."/>
            <person name="Heuer A."/>
            <person name="Rast P."/>
            <person name="Oberbeckmann S."/>
            <person name="Bunk B."/>
            <person name="Jeske O."/>
            <person name="Meyerdierks A."/>
            <person name="Storesund J.E."/>
            <person name="Kallscheuer N."/>
            <person name="Luecker S."/>
            <person name="Lage O.M."/>
            <person name="Pohl T."/>
            <person name="Merkel B.J."/>
            <person name="Hornburger P."/>
            <person name="Mueller R.-W."/>
            <person name="Bruemmer F."/>
            <person name="Labrenz M."/>
            <person name="Spormann A.M."/>
            <person name="Op den Camp H."/>
            <person name="Overmann J."/>
            <person name="Amann R."/>
            <person name="Jetten M.S.M."/>
            <person name="Mascher T."/>
            <person name="Medema M.H."/>
            <person name="Devos D.P."/>
            <person name="Kaster A.-K."/>
            <person name="Ovreas L."/>
            <person name="Rohde M."/>
            <person name="Galperin M.Y."/>
            <person name="Jogler C."/>
        </authorList>
    </citation>
    <scope>NUCLEOTIDE SEQUENCE [LARGE SCALE GENOMIC DNA]</scope>
    <source>
        <strain evidence="1 2">TBK1r</strain>
    </source>
</reference>
<proteinExistence type="predicted"/>
<accession>A0ABX5XUY6</accession>
<name>A0ABX5XUY6_9BACT</name>
<evidence type="ECO:0000313" key="1">
    <source>
        <dbReference type="EMBL" id="QDV85838.1"/>
    </source>
</evidence>
<sequence length="134" mass="15009">MKEMITDVENSSGALAPWPGNLRSSLATMDDLGKIKDVRDKAEAVRQYAKSAARGLEMQNDAAEVKLRAERRAGAILATMRMRGGDRKSNARRTGVTLEELGISQNQSTRWQLLAKRPERDFEAHLQLQRQRGC</sequence>
<keyword evidence="2" id="KW-1185">Reference proteome</keyword>
<dbReference type="RefSeq" id="WP_145216110.1">
    <property type="nucleotide sequence ID" value="NZ_CP036432.1"/>
</dbReference>
<dbReference type="EMBL" id="CP036432">
    <property type="protein sequence ID" value="QDV85838.1"/>
    <property type="molecule type" value="Genomic_DNA"/>
</dbReference>
<protein>
    <submittedName>
        <fullName evidence="1">Uncharacterized protein</fullName>
    </submittedName>
</protein>
<dbReference type="Proteomes" id="UP000318081">
    <property type="component" value="Chromosome"/>
</dbReference>